<keyword evidence="7 9" id="KW-0472">Membrane</keyword>
<evidence type="ECO:0000256" key="10">
    <source>
        <dbReference type="PROSITE-ProRule" id="PRU10144"/>
    </source>
</evidence>
<dbReference type="RefSeq" id="WP_166843403.1">
    <property type="nucleotide sequence ID" value="NZ_JAAONY010000004.1"/>
</dbReference>
<gene>
    <name evidence="15" type="ORF">HNR48_003897</name>
</gene>
<dbReference type="GO" id="GO:0044718">
    <property type="term" value="P:siderophore transmembrane transport"/>
    <property type="evidence" value="ECO:0007669"/>
    <property type="project" value="TreeGrafter"/>
</dbReference>
<comment type="subcellular location">
    <subcellularLocation>
        <location evidence="1 9">Cell outer membrane</location>
        <topology evidence="1 9">Multi-pass membrane protein</topology>
    </subcellularLocation>
</comment>
<protein>
    <submittedName>
        <fullName evidence="15">TonB-dependent heme/hemoglobin receptor</fullName>
    </submittedName>
</protein>
<evidence type="ECO:0000256" key="1">
    <source>
        <dbReference type="ARBA" id="ARBA00004571"/>
    </source>
</evidence>
<dbReference type="GO" id="GO:0009279">
    <property type="term" value="C:cell outer membrane"/>
    <property type="evidence" value="ECO:0007669"/>
    <property type="project" value="UniProtKB-SubCell"/>
</dbReference>
<dbReference type="PANTHER" id="PTHR30069:SF50">
    <property type="entry name" value="TONB-DEPENDENT RECEPTOR HI_1217-RELATED"/>
    <property type="match status" value="1"/>
</dbReference>
<evidence type="ECO:0000256" key="3">
    <source>
        <dbReference type="ARBA" id="ARBA00022452"/>
    </source>
</evidence>
<feature type="short sequence motif" description="TonB C-terminal box" evidence="10">
    <location>
        <begin position="725"/>
        <end position="742"/>
    </location>
</feature>
<dbReference type="GO" id="GO:0015232">
    <property type="term" value="F:heme transmembrane transporter activity"/>
    <property type="evidence" value="ECO:0007669"/>
    <property type="project" value="InterPro"/>
</dbReference>
<evidence type="ECO:0000256" key="7">
    <source>
        <dbReference type="ARBA" id="ARBA00023136"/>
    </source>
</evidence>
<dbReference type="NCBIfam" id="TIGR01785">
    <property type="entry name" value="TonB-hemin"/>
    <property type="match status" value="1"/>
</dbReference>
<dbReference type="InParanoid" id="A0A7X0JXN4"/>
<dbReference type="AlphaFoldDB" id="A0A7X0JXN4"/>
<keyword evidence="5 12" id="KW-0732">Signal</keyword>
<dbReference type="Proteomes" id="UP000528457">
    <property type="component" value="Unassembled WGS sequence"/>
</dbReference>
<evidence type="ECO:0000256" key="11">
    <source>
        <dbReference type="RuleBase" id="RU003357"/>
    </source>
</evidence>
<feature type="signal peptide" evidence="12">
    <location>
        <begin position="1"/>
        <end position="25"/>
    </location>
</feature>
<dbReference type="InterPro" id="IPR036942">
    <property type="entry name" value="Beta-barrel_TonB_sf"/>
</dbReference>
<dbReference type="PROSITE" id="PS01156">
    <property type="entry name" value="TONB_DEPENDENT_REC_2"/>
    <property type="match status" value="1"/>
</dbReference>
<evidence type="ECO:0000256" key="12">
    <source>
        <dbReference type="SAM" id="SignalP"/>
    </source>
</evidence>
<evidence type="ECO:0000259" key="13">
    <source>
        <dbReference type="Pfam" id="PF00593"/>
    </source>
</evidence>
<evidence type="ECO:0000256" key="4">
    <source>
        <dbReference type="ARBA" id="ARBA00022692"/>
    </source>
</evidence>
<evidence type="ECO:0000256" key="9">
    <source>
        <dbReference type="PROSITE-ProRule" id="PRU01360"/>
    </source>
</evidence>
<dbReference type="InterPro" id="IPR011276">
    <property type="entry name" value="TonB_haem/Hb_rcpt"/>
</dbReference>
<keyword evidence="8 9" id="KW-0998">Cell outer membrane</keyword>
<dbReference type="GO" id="GO:0015344">
    <property type="term" value="F:siderophore uptake transmembrane transporter activity"/>
    <property type="evidence" value="ECO:0007669"/>
    <property type="project" value="TreeGrafter"/>
</dbReference>
<keyword evidence="2 9" id="KW-0813">Transport</keyword>
<evidence type="ECO:0000256" key="8">
    <source>
        <dbReference type="ARBA" id="ARBA00023237"/>
    </source>
</evidence>
<dbReference type="EMBL" id="JACHHT010000004">
    <property type="protein sequence ID" value="MBB6523583.1"/>
    <property type="molecule type" value="Genomic_DNA"/>
</dbReference>
<sequence length="742" mass="82257">MRLNRGKSALALAIACASFAGQSLAEEKDENLELIEVIGHKLTLVNQDTPASISVITEKEIARQQQSELSQLLKNMPGVDLTGGVVPLASQPVVRGLYGERIHVSVDNVKRKIESDGGSNIATINSMGIDPQSLKRVQVLRGADSLTVGSGALGGSIRLATKDAGDYLDKNGFGGRVSLSRQDATDALVKGASAFYLDENLDVVLQLSQSDFEDIDIVGDRSAEGGVASLSSIKNESSRENVMFKTRWIIDDEQQLSVKVDWSETEASDQPYAMRQSYSVRYPHLFQDFSNDYLEGSIKYSYNPSSPLLDLDVQAVFSEKNYDEISRGFIPLRNGSQRIFDSFDKGETTRNSLRVSNLSTFEGLISHKLAIEFNYEQEDFVQNEVDNTNPNAATTFYGDSEAINLSASIIDQSSFLDETLLLTLGVRFDSYERNNNQFGEFGDNDDSEISSNIGLTYKAMDFLNLFASYGEAFRAPSVQELYKKREWRCHIGGKICYQEPQPDLMPETSENWEAGFGLHWSDLSYADNISAKFIFFNNDIVNFIDNVPFMYYFDDNGVKQPGSPGPRPSNGVPVATHRDYSAKNIGGLQSRGLEVELEYSWQDLDVYLGYSTMNMDATGVPNFFLGTVDTDKQPYQEAPADKLSLNINYQLFDTLNVGAQVLKYREQKRLTEAYLGYGYGVEGYSLVNLNASFEGQGALDGLTVVLGVDNLMDRRYLRAPASSSSDPAEVGRNVKMSVSYQF</sequence>
<reference evidence="15 16" key="1">
    <citation type="submission" date="2020-08" db="EMBL/GenBank/DDBJ databases">
        <title>Genomic Encyclopedia of Type Strains, Phase IV (KMG-IV): sequencing the most valuable type-strain genomes for metagenomic binning, comparative biology and taxonomic classification.</title>
        <authorList>
            <person name="Goeker M."/>
        </authorList>
    </citation>
    <scope>NUCLEOTIDE SEQUENCE [LARGE SCALE GENOMIC DNA]</scope>
    <source>
        <strain evidence="15 16">DSM 22368</strain>
    </source>
</reference>
<keyword evidence="6 11" id="KW-0798">TonB box</keyword>
<dbReference type="InterPro" id="IPR037066">
    <property type="entry name" value="Plug_dom_sf"/>
</dbReference>
<keyword evidence="3 9" id="KW-1134">Transmembrane beta strand</keyword>
<dbReference type="CDD" id="cd01347">
    <property type="entry name" value="ligand_gated_channel"/>
    <property type="match status" value="1"/>
</dbReference>
<dbReference type="SUPFAM" id="SSF56935">
    <property type="entry name" value="Porins"/>
    <property type="match status" value="1"/>
</dbReference>
<keyword evidence="15" id="KW-0675">Receptor</keyword>
<feature type="domain" description="TonB-dependent receptor-like beta-barrel" evidence="13">
    <location>
        <begin position="281"/>
        <end position="711"/>
    </location>
</feature>
<dbReference type="Pfam" id="PF00593">
    <property type="entry name" value="TonB_dep_Rec_b-barrel"/>
    <property type="match status" value="1"/>
</dbReference>
<evidence type="ECO:0000313" key="16">
    <source>
        <dbReference type="Proteomes" id="UP000528457"/>
    </source>
</evidence>
<feature type="domain" description="TonB-dependent receptor plug" evidence="14">
    <location>
        <begin position="46"/>
        <end position="155"/>
    </location>
</feature>
<name>A0A7X0JXN4_9GAMM</name>
<dbReference type="PROSITE" id="PS52016">
    <property type="entry name" value="TONB_DEPENDENT_REC_3"/>
    <property type="match status" value="1"/>
</dbReference>
<keyword evidence="16" id="KW-1185">Reference proteome</keyword>
<dbReference type="InterPro" id="IPR000531">
    <property type="entry name" value="Beta-barrel_TonB"/>
</dbReference>
<comment type="similarity">
    <text evidence="9 11">Belongs to the TonB-dependent receptor family.</text>
</comment>
<dbReference type="Pfam" id="PF07715">
    <property type="entry name" value="Plug"/>
    <property type="match status" value="1"/>
</dbReference>
<organism evidence="15 16">
    <name type="scientific">Pseudoteredinibacter isoporae</name>
    <dbReference type="NCBI Taxonomy" id="570281"/>
    <lineage>
        <taxon>Bacteria</taxon>
        <taxon>Pseudomonadati</taxon>
        <taxon>Pseudomonadota</taxon>
        <taxon>Gammaproteobacteria</taxon>
        <taxon>Cellvibrionales</taxon>
        <taxon>Cellvibrionaceae</taxon>
        <taxon>Pseudoteredinibacter</taxon>
    </lineage>
</organism>
<accession>A0A7X0JXN4</accession>
<comment type="caution">
    <text evidence="15">The sequence shown here is derived from an EMBL/GenBank/DDBJ whole genome shotgun (WGS) entry which is preliminary data.</text>
</comment>
<dbReference type="Gene3D" id="2.40.170.20">
    <property type="entry name" value="TonB-dependent receptor, beta-barrel domain"/>
    <property type="match status" value="1"/>
</dbReference>
<dbReference type="PANTHER" id="PTHR30069">
    <property type="entry name" value="TONB-DEPENDENT OUTER MEMBRANE RECEPTOR"/>
    <property type="match status" value="1"/>
</dbReference>
<keyword evidence="4 9" id="KW-0812">Transmembrane</keyword>
<evidence type="ECO:0000256" key="2">
    <source>
        <dbReference type="ARBA" id="ARBA00022448"/>
    </source>
</evidence>
<evidence type="ECO:0000256" key="6">
    <source>
        <dbReference type="ARBA" id="ARBA00023077"/>
    </source>
</evidence>
<evidence type="ECO:0000259" key="14">
    <source>
        <dbReference type="Pfam" id="PF07715"/>
    </source>
</evidence>
<dbReference type="Gene3D" id="2.170.130.10">
    <property type="entry name" value="TonB-dependent receptor, plug domain"/>
    <property type="match status" value="1"/>
</dbReference>
<dbReference type="InterPro" id="IPR012910">
    <property type="entry name" value="Plug_dom"/>
</dbReference>
<feature type="chain" id="PRO_5030912417" evidence="12">
    <location>
        <begin position="26"/>
        <end position="742"/>
    </location>
</feature>
<dbReference type="InterPro" id="IPR039426">
    <property type="entry name" value="TonB-dep_rcpt-like"/>
</dbReference>
<dbReference type="InterPro" id="IPR010917">
    <property type="entry name" value="TonB_rcpt_CS"/>
</dbReference>
<evidence type="ECO:0000313" key="15">
    <source>
        <dbReference type="EMBL" id="MBB6523583.1"/>
    </source>
</evidence>
<proteinExistence type="inferred from homology"/>
<evidence type="ECO:0000256" key="5">
    <source>
        <dbReference type="ARBA" id="ARBA00022729"/>
    </source>
</evidence>